<reference evidence="2" key="1">
    <citation type="submission" date="2019-10" db="EMBL/GenBank/DDBJ databases">
        <authorList>
            <consortium name="DOE Joint Genome Institute"/>
            <person name="Kuo A."/>
            <person name="Miyauchi S."/>
            <person name="Kiss E."/>
            <person name="Drula E."/>
            <person name="Kohler A."/>
            <person name="Sanchez-Garcia M."/>
            <person name="Andreopoulos B."/>
            <person name="Barry K.W."/>
            <person name="Bonito G."/>
            <person name="Buee M."/>
            <person name="Carver A."/>
            <person name="Chen C."/>
            <person name="Cichocki N."/>
            <person name="Clum A."/>
            <person name="Culley D."/>
            <person name="Crous P.W."/>
            <person name="Fauchery L."/>
            <person name="Girlanda M."/>
            <person name="Hayes R."/>
            <person name="Keri Z."/>
            <person name="LaButti K."/>
            <person name="Lipzen A."/>
            <person name="Lombard V."/>
            <person name="Magnuson J."/>
            <person name="Maillard F."/>
            <person name="Morin E."/>
            <person name="Murat C."/>
            <person name="Nolan M."/>
            <person name="Ohm R."/>
            <person name="Pangilinan J."/>
            <person name="Pereira M."/>
            <person name="Perotto S."/>
            <person name="Peter M."/>
            <person name="Riley R."/>
            <person name="Sitrit Y."/>
            <person name="Stielow B."/>
            <person name="Szollosi G."/>
            <person name="Zifcakova L."/>
            <person name="Stursova M."/>
            <person name="Spatafora J.W."/>
            <person name="Tedersoo L."/>
            <person name="Vaario L.-M."/>
            <person name="Yamada A."/>
            <person name="Yan M."/>
            <person name="Wang P."/>
            <person name="Xu J."/>
            <person name="Bruns T."/>
            <person name="Baldrian P."/>
            <person name="Vilgalys R."/>
            <person name="Henrissat B."/>
            <person name="Grigoriev I.V."/>
            <person name="Hibbett D."/>
            <person name="Nagy L.G."/>
            <person name="Martin F.M."/>
        </authorList>
    </citation>
    <scope>NUCLEOTIDE SEQUENCE</scope>
    <source>
        <strain evidence="2">BED1</strain>
    </source>
</reference>
<dbReference type="InterPro" id="IPR025662">
    <property type="entry name" value="Sigma_54_int_dom_ATP-bd_1"/>
</dbReference>
<dbReference type="GO" id="GO:0030488">
    <property type="term" value="P:tRNA methylation"/>
    <property type="evidence" value="ECO:0007669"/>
    <property type="project" value="TreeGrafter"/>
</dbReference>
<protein>
    <submittedName>
        <fullName evidence="2">P-loop containing nucleoside triphosphate hydrolase protein</fullName>
    </submittedName>
</protein>
<evidence type="ECO:0000259" key="1">
    <source>
        <dbReference type="Pfam" id="PF01926"/>
    </source>
</evidence>
<dbReference type="InterPro" id="IPR027417">
    <property type="entry name" value="P-loop_NTPase"/>
</dbReference>
<feature type="domain" description="G" evidence="1">
    <location>
        <begin position="19"/>
        <end position="130"/>
    </location>
</feature>
<keyword evidence="3" id="KW-1185">Reference proteome</keyword>
<dbReference type="PANTHER" id="PTHR42714:SF2">
    <property type="entry name" value="TRNA MODIFICATION GTPASE GTPBP3, MITOCHONDRIAL"/>
    <property type="match status" value="1"/>
</dbReference>
<feature type="domain" description="G" evidence="1">
    <location>
        <begin position="457"/>
        <end position="555"/>
    </location>
</feature>
<dbReference type="SUPFAM" id="SSF52540">
    <property type="entry name" value="P-loop containing nucleoside triphosphate hydrolases"/>
    <property type="match status" value="3"/>
</dbReference>
<sequence>MTKPNNQPSPPSHLVSRNVVVAGETGVGKSSFINLVIGSDSATTANDVCGVTTRTSVHPWETDTHTHAFRLWDTPGLGEGSFGNVSPRAAQHALRSLLRELAKEGGVHLLVLCMRGIARITKGMKQTYDIVLRIRDQVSPHIPVVAVITELEKRCDEADIMGSMEGWWTSNASALAAFGMSFCSHACLTTLSDDCHPPIAGRHVECQRLARNLLIDYSLPFSACSRSTDMTNGLSSVSLKFTRNIVVVGETGVGKSSIINLVVGTDSAVATSDVRAATVSTSYHDWNLLQSQTFRLWDTPGLCPSPSGGTSPKHALNALRSLLTELGRDAGVHLLIVCFRGGRRVTKSNKQAYDTILALRDRACPDAPLVAVITELERKYDPRDDVLVSMDQWWHANAGDMSDLCMIFTGHACITTLADDAYPPVPGRRDECQRLVRDLIIDHALTPRTVPAQDLHVILFGETGVGKSSLVNLLAGWQVADVSPDSVACTLDSTEYQFQLGAATIRLWDTVGLEEPEGGASGYMGAIERATELIRRLSVSGGVSLFLFCVRGNRVTTTMQSNYRLFYEVLGRRRVPIALAITHLEREPVMDAWWERNAKTLEQNGIRVSGHACITTLEGHRKYVTSRQAVQELLWQYADQGKFMMPPETWLGRLLSGLSALLGFGLPRGKELVRVLTKRCHLEPEVAQRVAAFIEATPDM</sequence>
<keyword evidence="2" id="KW-0378">Hydrolase</keyword>
<dbReference type="AlphaFoldDB" id="A0AAD4BQF6"/>
<dbReference type="GO" id="GO:0016787">
    <property type="term" value="F:hydrolase activity"/>
    <property type="evidence" value="ECO:0007669"/>
    <property type="project" value="UniProtKB-KW"/>
</dbReference>
<dbReference type="PROSITE" id="PS00675">
    <property type="entry name" value="SIGMA54_INTERACT_1"/>
    <property type="match status" value="1"/>
</dbReference>
<name>A0AAD4BQF6_BOLED</name>
<comment type="caution">
    <text evidence="2">The sequence shown here is derived from an EMBL/GenBank/DDBJ whole genome shotgun (WGS) entry which is preliminary data.</text>
</comment>
<dbReference type="GO" id="GO:0005525">
    <property type="term" value="F:GTP binding"/>
    <property type="evidence" value="ECO:0007669"/>
    <property type="project" value="InterPro"/>
</dbReference>
<evidence type="ECO:0000313" key="2">
    <source>
        <dbReference type="EMBL" id="KAF8437155.1"/>
    </source>
</evidence>
<dbReference type="CDD" id="cd00882">
    <property type="entry name" value="Ras_like_GTPase"/>
    <property type="match status" value="3"/>
</dbReference>
<dbReference type="Pfam" id="PF01926">
    <property type="entry name" value="MMR_HSR1"/>
    <property type="match status" value="3"/>
</dbReference>
<gene>
    <name evidence="2" type="ORF">L210DRAFT_3547016</name>
</gene>
<proteinExistence type="predicted"/>
<dbReference type="PANTHER" id="PTHR42714">
    <property type="entry name" value="TRNA MODIFICATION GTPASE GTPBP3"/>
    <property type="match status" value="1"/>
</dbReference>
<dbReference type="GO" id="GO:0002098">
    <property type="term" value="P:tRNA wobble uridine modification"/>
    <property type="evidence" value="ECO:0007669"/>
    <property type="project" value="TreeGrafter"/>
</dbReference>
<evidence type="ECO:0000313" key="3">
    <source>
        <dbReference type="Proteomes" id="UP001194468"/>
    </source>
</evidence>
<dbReference type="Proteomes" id="UP001194468">
    <property type="component" value="Unassembled WGS sequence"/>
</dbReference>
<dbReference type="Gene3D" id="3.40.50.300">
    <property type="entry name" value="P-loop containing nucleotide triphosphate hydrolases"/>
    <property type="match status" value="3"/>
</dbReference>
<dbReference type="GO" id="GO:0005737">
    <property type="term" value="C:cytoplasm"/>
    <property type="evidence" value="ECO:0007669"/>
    <property type="project" value="TreeGrafter"/>
</dbReference>
<dbReference type="EMBL" id="WHUW01000019">
    <property type="protein sequence ID" value="KAF8437155.1"/>
    <property type="molecule type" value="Genomic_DNA"/>
</dbReference>
<accession>A0AAD4BQF6</accession>
<feature type="domain" description="G" evidence="1">
    <location>
        <begin position="245"/>
        <end position="318"/>
    </location>
</feature>
<reference evidence="2" key="2">
    <citation type="journal article" date="2020" name="Nat. Commun.">
        <title>Large-scale genome sequencing of mycorrhizal fungi provides insights into the early evolution of symbiotic traits.</title>
        <authorList>
            <person name="Miyauchi S."/>
            <person name="Kiss E."/>
            <person name="Kuo A."/>
            <person name="Drula E."/>
            <person name="Kohler A."/>
            <person name="Sanchez-Garcia M."/>
            <person name="Morin E."/>
            <person name="Andreopoulos B."/>
            <person name="Barry K.W."/>
            <person name="Bonito G."/>
            <person name="Buee M."/>
            <person name="Carver A."/>
            <person name="Chen C."/>
            <person name="Cichocki N."/>
            <person name="Clum A."/>
            <person name="Culley D."/>
            <person name="Crous P.W."/>
            <person name="Fauchery L."/>
            <person name="Girlanda M."/>
            <person name="Hayes R.D."/>
            <person name="Keri Z."/>
            <person name="LaButti K."/>
            <person name="Lipzen A."/>
            <person name="Lombard V."/>
            <person name="Magnuson J."/>
            <person name="Maillard F."/>
            <person name="Murat C."/>
            <person name="Nolan M."/>
            <person name="Ohm R.A."/>
            <person name="Pangilinan J."/>
            <person name="Pereira M.F."/>
            <person name="Perotto S."/>
            <person name="Peter M."/>
            <person name="Pfister S."/>
            <person name="Riley R."/>
            <person name="Sitrit Y."/>
            <person name="Stielow J.B."/>
            <person name="Szollosi G."/>
            <person name="Zifcakova L."/>
            <person name="Stursova M."/>
            <person name="Spatafora J.W."/>
            <person name="Tedersoo L."/>
            <person name="Vaario L.M."/>
            <person name="Yamada A."/>
            <person name="Yan M."/>
            <person name="Wang P."/>
            <person name="Xu J."/>
            <person name="Bruns T."/>
            <person name="Baldrian P."/>
            <person name="Vilgalys R."/>
            <person name="Dunand C."/>
            <person name="Henrissat B."/>
            <person name="Grigoriev I.V."/>
            <person name="Hibbett D."/>
            <person name="Nagy L.G."/>
            <person name="Martin F.M."/>
        </authorList>
    </citation>
    <scope>NUCLEOTIDE SEQUENCE</scope>
    <source>
        <strain evidence="2">BED1</strain>
    </source>
</reference>
<organism evidence="2 3">
    <name type="scientific">Boletus edulis BED1</name>
    <dbReference type="NCBI Taxonomy" id="1328754"/>
    <lineage>
        <taxon>Eukaryota</taxon>
        <taxon>Fungi</taxon>
        <taxon>Dikarya</taxon>
        <taxon>Basidiomycota</taxon>
        <taxon>Agaricomycotina</taxon>
        <taxon>Agaricomycetes</taxon>
        <taxon>Agaricomycetidae</taxon>
        <taxon>Boletales</taxon>
        <taxon>Boletineae</taxon>
        <taxon>Boletaceae</taxon>
        <taxon>Boletoideae</taxon>
        <taxon>Boletus</taxon>
    </lineage>
</organism>
<dbReference type="InterPro" id="IPR006073">
    <property type="entry name" value="GTP-bd"/>
</dbReference>